<dbReference type="GO" id="GO:0016758">
    <property type="term" value="F:hexosyltransferase activity"/>
    <property type="evidence" value="ECO:0007669"/>
    <property type="project" value="TreeGrafter"/>
</dbReference>
<dbReference type="CAZy" id="GT4">
    <property type="family name" value="Glycosyltransferase Family 4"/>
</dbReference>
<organism evidence="1 2">
    <name type="scientific">Acidiphilium cryptum (strain JF-5)</name>
    <dbReference type="NCBI Taxonomy" id="349163"/>
    <lineage>
        <taxon>Bacteria</taxon>
        <taxon>Pseudomonadati</taxon>
        <taxon>Pseudomonadota</taxon>
        <taxon>Alphaproteobacteria</taxon>
        <taxon>Acetobacterales</taxon>
        <taxon>Acidocellaceae</taxon>
        <taxon>Acidiphilium</taxon>
    </lineage>
</organism>
<dbReference type="Gene3D" id="3.40.50.2000">
    <property type="entry name" value="Glycogen Phosphorylase B"/>
    <property type="match status" value="2"/>
</dbReference>
<dbReference type="PANTHER" id="PTHR45947">
    <property type="entry name" value="SULFOQUINOVOSYL TRANSFERASE SQD2"/>
    <property type="match status" value="1"/>
</dbReference>
<name>A5G2L7_ACICJ</name>
<evidence type="ECO:0000313" key="2">
    <source>
        <dbReference type="Proteomes" id="UP000000245"/>
    </source>
</evidence>
<keyword evidence="2" id="KW-1185">Reference proteome</keyword>
<dbReference type="Pfam" id="PF13692">
    <property type="entry name" value="Glyco_trans_1_4"/>
    <property type="match status" value="1"/>
</dbReference>
<sequence>MRILTWQWGRRGAGPRFAALLHAALGRLPATESVLSLSAEAEILGAADAPDCAWRYPTYSSAAGALARLLTLPLAGRSVRAELDRLAPDVALCAMPAVLDRLMVANLRVPYGIIVHDAVSHPGESLSFRLVDQARLLRGAGLLATLSQAVTDELHNAGAVRPGQRVLTLTHPPMPVGDGAMPAAPFAHGGRPRLLMFGRLLPYKGLDLLCQAMADLGPDPGFMLKVAGDGPDSAELGHLGAMPHVVVDRRWIPEAELAQLIGDSDALVLPYRQASQSGVAAAALALGRQVIATDVGGLAEQLRDAPQAILCPPDAGALADALRRWRDRRFTPGLTPAADPMAAWTAMAAQLRAGLGAISGAA</sequence>
<reference evidence="1 2" key="1">
    <citation type="submission" date="2007-05" db="EMBL/GenBank/DDBJ databases">
        <title>Complete sequence of chromosome of Acidiphilium cryptum JF-5.</title>
        <authorList>
            <consortium name="US DOE Joint Genome Institute"/>
            <person name="Copeland A."/>
            <person name="Lucas S."/>
            <person name="Lapidus A."/>
            <person name="Barry K."/>
            <person name="Detter J.C."/>
            <person name="Glavina del Rio T."/>
            <person name="Hammon N."/>
            <person name="Israni S."/>
            <person name="Dalin E."/>
            <person name="Tice H."/>
            <person name="Pitluck S."/>
            <person name="Sims D."/>
            <person name="Brettin T."/>
            <person name="Bruce D."/>
            <person name="Han C."/>
            <person name="Schmutz J."/>
            <person name="Larimer F."/>
            <person name="Land M."/>
            <person name="Hauser L."/>
            <person name="Kyrpides N."/>
            <person name="Kim E."/>
            <person name="Magnuson T."/>
            <person name="Richardson P."/>
        </authorList>
    </citation>
    <scope>NUCLEOTIDE SEQUENCE [LARGE SCALE GENOMIC DNA]</scope>
    <source>
        <strain evidence="1 2">JF-5</strain>
    </source>
</reference>
<protein>
    <submittedName>
        <fullName evidence="1">Glycosyl transferase, group 1</fullName>
    </submittedName>
</protein>
<dbReference type="AlphaFoldDB" id="A5G2L7"/>
<dbReference type="HOGENOM" id="CLU_009583_6_1_5"/>
<dbReference type="EMBL" id="CP000697">
    <property type="protein sequence ID" value="ABQ32099.1"/>
    <property type="molecule type" value="Genomic_DNA"/>
</dbReference>
<accession>A5G2L7</accession>
<dbReference type="STRING" id="349163.Acry_2909"/>
<gene>
    <name evidence="1" type="ordered locus">Acry_2909</name>
</gene>
<dbReference type="eggNOG" id="COG0438">
    <property type="taxonomic scope" value="Bacteria"/>
</dbReference>
<dbReference type="SUPFAM" id="SSF53756">
    <property type="entry name" value="UDP-Glycosyltransferase/glycogen phosphorylase"/>
    <property type="match status" value="1"/>
</dbReference>
<dbReference type="KEGG" id="acr:Acry_2909"/>
<dbReference type="InterPro" id="IPR050194">
    <property type="entry name" value="Glycosyltransferase_grp1"/>
</dbReference>
<dbReference type="Proteomes" id="UP000000245">
    <property type="component" value="Chromosome"/>
</dbReference>
<evidence type="ECO:0000313" key="1">
    <source>
        <dbReference type="EMBL" id="ABQ32099.1"/>
    </source>
</evidence>
<keyword evidence="1" id="KW-0808">Transferase</keyword>
<dbReference type="PANTHER" id="PTHR45947:SF3">
    <property type="entry name" value="SULFOQUINOVOSYL TRANSFERASE SQD2"/>
    <property type="match status" value="1"/>
</dbReference>
<proteinExistence type="predicted"/>
<dbReference type="RefSeq" id="WP_012040402.1">
    <property type="nucleotide sequence ID" value="NC_009484.1"/>
</dbReference>